<reference evidence="5" key="1">
    <citation type="journal article" date="2014" name="Int. J. Syst. Evol. Microbiol.">
        <title>Complete genome sequence of Corynebacterium casei LMG S-19264T (=DSM 44701T), isolated from a smear-ripened cheese.</title>
        <authorList>
            <consortium name="US DOE Joint Genome Institute (JGI-PGF)"/>
            <person name="Walter F."/>
            <person name="Albersmeier A."/>
            <person name="Kalinowski J."/>
            <person name="Ruckert C."/>
        </authorList>
    </citation>
    <scope>NUCLEOTIDE SEQUENCE</scope>
    <source>
        <strain evidence="5">CGMCC 1.15178</strain>
    </source>
</reference>
<keyword evidence="2" id="KW-1015">Disulfide bond</keyword>
<dbReference type="RefSeq" id="WP_188988718.1">
    <property type="nucleotide sequence ID" value="NZ_BMHP01000001.1"/>
</dbReference>
<keyword evidence="6" id="KW-1185">Reference proteome</keyword>
<evidence type="ECO:0000313" key="5">
    <source>
        <dbReference type="EMBL" id="GGD50094.1"/>
    </source>
</evidence>
<dbReference type="SUPFAM" id="SSF49899">
    <property type="entry name" value="Concanavalin A-like lectins/glucanases"/>
    <property type="match status" value="1"/>
</dbReference>
<dbReference type="EMBL" id="BMHP01000001">
    <property type="protein sequence ID" value="GGD50094.1"/>
    <property type="molecule type" value="Genomic_DNA"/>
</dbReference>
<evidence type="ECO:0000313" key="6">
    <source>
        <dbReference type="Proteomes" id="UP000612456"/>
    </source>
</evidence>
<dbReference type="Gene3D" id="2.60.120.200">
    <property type="match status" value="1"/>
</dbReference>
<dbReference type="InterPro" id="IPR013320">
    <property type="entry name" value="ConA-like_dom_sf"/>
</dbReference>
<evidence type="ECO:0000256" key="2">
    <source>
        <dbReference type="ARBA" id="ARBA00023157"/>
    </source>
</evidence>
<reference evidence="5" key="2">
    <citation type="submission" date="2020-09" db="EMBL/GenBank/DDBJ databases">
        <authorList>
            <person name="Sun Q."/>
            <person name="Zhou Y."/>
        </authorList>
    </citation>
    <scope>NUCLEOTIDE SEQUENCE</scope>
    <source>
        <strain evidence="5">CGMCC 1.15178</strain>
    </source>
</reference>
<dbReference type="GO" id="GO:0009374">
    <property type="term" value="F:biotin binding"/>
    <property type="evidence" value="ECO:0007669"/>
    <property type="project" value="InterPro"/>
</dbReference>
<sequence length="1367" mass="150345">MVLKKALANICVICLVSVIVFLIPAYSHVSAESSGDAYINYDSVSKSWTLGTGRVEKVLQLNGSGQYLLKSFKNKMTSREYIQNGQISDEFSIKVGSVTYTGSSTGWTYDAHAITTLSQGELQLVVTFHNSVIKVSRTYIVYPSTGVIQEWSDFQNVSGSNQTFINPSMFRQRIMMNDISSTDFHYMTGGMNFTGSHVLKTVAASGGYARTFDSYDASETMTVDGQCCGQWNNPKYEGSAIYNQFFALRNRGQSDGVFLTFDYLGHWNSEMGNFSGNFLMNGKVIMPGKTVANNASITSPKSMTGTFQGDVDDMGNTILDYIYRYKWDYTRSSYFGQIKASQWLGMQAAPNVAQTPNAFQAINNARYIGADNFWIDDDWYDKKGNWNTIYGDDFKAINDYAAKNGMSFTVWYPSYHADAASTLLVEHPEYQTANDENSYYGYHLNNARTDVMNWQKNFLNGKQSEWGPHMWRNDGQPVYPAGGYVDWAHNTTVGDDNDALAQSNHFYDLLKQFKTDNPNAGIFGVASGAETLSIESVRYTDVQQLSDGYVNHLSGYWTSLIAPLDKLLSGAATENANWQSYSKNNRGNLSQTWFVQMNDASAAADKEGWRKDIDLYHYLQSIGVAGRWSKVYRPTVSSGDQTYYLQKMSNDNSKGYVTIRHDNSKIGSNVIVYPKGLIAGTSYTITSLEGSIAAATNTGSYWMSNGIPLTPLKRGEVLFFNVPNRPGAGADSTAPSAPSNVTKAQSSYLGKGGVEINWAAGNDDNWVSYYEVLRNGAVIDKVAKGTFYFDKYGTKVDSYQVRTVDGDGNVSSSSTASAVNSSVYKIEADFSSTQGRNNWYYMEKNGSSYSNMTWNGSAWKGAGTYNLIWEPGQLHPDTNDTVLAWKAPSAGTVRISGNVLKHISGGDGVKVKMIKNSSQLWPAAGWQSISGEDIIGFNHDIVTTVALNDMIYFVVNKNGDNTFDETTWMPAIAYNSSTPAPTPDIPVFQASKDFSWLQGQKGWFYGQQSGSTYSRMTWDNTKYEWKGAYTFNTLLSPTFMHPDTNDTVKSWKAPKPGTIRITGNVAKADAGGGDGINVKIVKNSSQVWPASGWQFIGATDKTGYNFDKTVNIAQGDTIHFILNKNGDNYNDLTNWNPKIEYTVVSDPSIKGSWKLNENTGTTAGDSSNIGNHGLLTNSPVWTTGKAGSAINFDGVNSFVNVPNSASLENLQEGDYTLAAWFKADTIPSGTGSDNNALYGIVMKPGYHLGLAYGSDQKLMLIHYLSNGANVEAKTATTYAPGTWYHVAGVVSKEKGTAEIYVNGSLKHTATFTPGTSAKEYNTSPWYIGIANPGASTYRWSTDGSIDEVMMYNKALSDAEVTALYNSY</sequence>
<protein>
    <recommendedName>
        <fullName evidence="4">LamG-like jellyroll fold domain-containing protein</fullName>
    </recommendedName>
</protein>
<dbReference type="Gene3D" id="3.20.20.70">
    <property type="entry name" value="Aldolase class I"/>
    <property type="match status" value="1"/>
</dbReference>
<keyword evidence="3" id="KW-0812">Transmembrane</keyword>
<dbReference type="InterPro" id="IPR017853">
    <property type="entry name" value="GH"/>
</dbReference>
<feature type="domain" description="LamG-like jellyroll fold" evidence="4">
    <location>
        <begin position="1213"/>
        <end position="1358"/>
    </location>
</feature>
<evidence type="ECO:0000256" key="1">
    <source>
        <dbReference type="ARBA" id="ARBA00022729"/>
    </source>
</evidence>
<gene>
    <name evidence="5" type="ORF">GCM10010911_04550</name>
</gene>
<name>A0A916YKQ5_9BACL</name>
<dbReference type="InterPro" id="IPR006558">
    <property type="entry name" value="LamG-like"/>
</dbReference>
<dbReference type="Proteomes" id="UP000612456">
    <property type="component" value="Unassembled WGS sequence"/>
</dbReference>
<keyword evidence="3" id="KW-0472">Membrane</keyword>
<dbReference type="SUPFAM" id="SSF51445">
    <property type="entry name" value="(Trans)glycosidases"/>
    <property type="match status" value="1"/>
</dbReference>
<accession>A0A916YKQ5</accession>
<evidence type="ECO:0000259" key="4">
    <source>
        <dbReference type="SMART" id="SM00560"/>
    </source>
</evidence>
<dbReference type="SMART" id="SM00560">
    <property type="entry name" value="LamGL"/>
    <property type="match status" value="1"/>
</dbReference>
<organism evidence="5 6">
    <name type="scientific">Paenibacillus nasutitermitis</name>
    <dbReference type="NCBI Taxonomy" id="1652958"/>
    <lineage>
        <taxon>Bacteria</taxon>
        <taxon>Bacillati</taxon>
        <taxon>Bacillota</taxon>
        <taxon>Bacilli</taxon>
        <taxon>Bacillales</taxon>
        <taxon>Paenibacillaceae</taxon>
        <taxon>Paenibacillus</taxon>
    </lineage>
</organism>
<evidence type="ECO:0000256" key="3">
    <source>
        <dbReference type="SAM" id="Phobius"/>
    </source>
</evidence>
<dbReference type="PROSITE" id="PS51326">
    <property type="entry name" value="AVIDIN_2"/>
    <property type="match status" value="1"/>
</dbReference>
<dbReference type="InterPro" id="IPR013783">
    <property type="entry name" value="Ig-like_fold"/>
</dbReference>
<proteinExistence type="predicted"/>
<dbReference type="Pfam" id="PF13385">
    <property type="entry name" value="Laminin_G_3"/>
    <property type="match status" value="1"/>
</dbReference>
<dbReference type="Gene3D" id="2.60.40.10">
    <property type="entry name" value="Immunoglobulins"/>
    <property type="match status" value="1"/>
</dbReference>
<keyword evidence="3" id="KW-1133">Transmembrane helix</keyword>
<comment type="caution">
    <text evidence="5">The sequence shown here is derived from an EMBL/GenBank/DDBJ whole genome shotgun (WGS) entry which is preliminary data.</text>
</comment>
<keyword evidence="1" id="KW-0732">Signal</keyword>
<dbReference type="InterPro" id="IPR005468">
    <property type="entry name" value="Avidin/str"/>
</dbReference>
<feature type="transmembrane region" description="Helical" evidence="3">
    <location>
        <begin position="7"/>
        <end position="26"/>
    </location>
</feature>
<dbReference type="InterPro" id="IPR013785">
    <property type="entry name" value="Aldolase_TIM"/>
</dbReference>